<evidence type="ECO:0000313" key="2">
    <source>
        <dbReference type="Proteomes" id="UP000636888"/>
    </source>
</evidence>
<reference evidence="1" key="1">
    <citation type="submission" date="2020-12" db="EMBL/GenBank/DDBJ databases">
        <title>Geomonas sp. Red875, isolated from river sediment.</title>
        <authorList>
            <person name="Xu Z."/>
            <person name="Zhang Z."/>
            <person name="Masuda Y."/>
            <person name="Itoh H."/>
            <person name="Senoo K."/>
        </authorList>
    </citation>
    <scope>NUCLEOTIDE SEQUENCE</scope>
    <source>
        <strain evidence="1">Red875</strain>
    </source>
</reference>
<dbReference type="RefSeq" id="WP_199386643.1">
    <property type="nucleotide sequence ID" value="NZ_JAEMHM010000024.1"/>
</dbReference>
<keyword evidence="2" id="KW-1185">Reference proteome</keyword>
<name>A0A8J7M2H9_9BACT</name>
<sequence>MTPVKPETDKTCTSPEKHEQHVCCLHSKGLTKTVEQVTDHPTVTCAICLVNANAPEYVCAPTTLGTGYHYSDMQGSKKIICGSVDSTVKKEKLGQ</sequence>
<gene>
    <name evidence="1" type="ORF">JFN93_22550</name>
</gene>
<evidence type="ECO:0000313" key="1">
    <source>
        <dbReference type="EMBL" id="MBJ6727505.1"/>
    </source>
</evidence>
<accession>A0A8J7M2H9</accession>
<protein>
    <submittedName>
        <fullName evidence="1">Uncharacterized protein</fullName>
    </submittedName>
</protein>
<dbReference type="Proteomes" id="UP000636888">
    <property type="component" value="Unassembled WGS sequence"/>
</dbReference>
<comment type="caution">
    <text evidence="1">The sequence shown here is derived from an EMBL/GenBank/DDBJ whole genome shotgun (WGS) entry which is preliminary data.</text>
</comment>
<dbReference type="AlphaFoldDB" id="A0A8J7M2H9"/>
<organism evidence="1 2">
    <name type="scientific">Geomesophilobacter sediminis</name>
    <dbReference type="NCBI Taxonomy" id="2798584"/>
    <lineage>
        <taxon>Bacteria</taxon>
        <taxon>Pseudomonadati</taxon>
        <taxon>Thermodesulfobacteriota</taxon>
        <taxon>Desulfuromonadia</taxon>
        <taxon>Geobacterales</taxon>
        <taxon>Geobacteraceae</taxon>
        <taxon>Geomesophilobacter</taxon>
    </lineage>
</organism>
<proteinExistence type="predicted"/>
<dbReference type="EMBL" id="JAEMHM010000024">
    <property type="protein sequence ID" value="MBJ6727505.1"/>
    <property type="molecule type" value="Genomic_DNA"/>
</dbReference>